<accession>A0A7L4ZZK2</accession>
<dbReference type="AlphaFoldDB" id="A0A7L4ZZK2"/>
<dbReference type="EMBL" id="VTWU01000001">
    <property type="protein sequence ID" value="KAA9339328.1"/>
    <property type="molecule type" value="Genomic_DNA"/>
</dbReference>
<sequence>MKRLLPALVLGSLLSAPAVAQHRTCFVPMMFYGAVNTHACSHDTTDDGPNEPTRFGGFIGLSGFADRRGTHFGGGDLSAHYRLTPRFLTGLRGSAAFSRRVSQRPAYENVAKPMVGFTSVTWSNGLILNETPKTRVTLLAGVGAGWATLRDRAQEVPVRNSCGCDETEYKKIGSTTAFVTETGVAGSYKLNSEVWLTVQGLYRGWYNVNRGSLPGEFSHYVLSVGVSMPDRRP</sequence>
<evidence type="ECO:0000313" key="1">
    <source>
        <dbReference type="EMBL" id="KAA9339328.1"/>
    </source>
</evidence>
<name>A0A7L4ZZK2_9BACT</name>
<dbReference type="RefSeq" id="WP_151076976.1">
    <property type="nucleotide sequence ID" value="NZ_CP047647.1"/>
</dbReference>
<comment type="caution">
    <text evidence="1">The sequence shown here is derived from an EMBL/GenBank/DDBJ whole genome shotgun (WGS) entry which is preliminary data.</text>
</comment>
<protein>
    <submittedName>
        <fullName evidence="1">Uncharacterized protein</fullName>
    </submittedName>
</protein>
<keyword evidence="2" id="KW-1185">Reference proteome</keyword>
<proteinExistence type="predicted"/>
<reference evidence="1 2" key="1">
    <citation type="submission" date="2019-09" db="EMBL/GenBank/DDBJ databases">
        <title>Genome sequence of Hymenobacter sp. M3.</title>
        <authorList>
            <person name="Srinivasan S."/>
        </authorList>
    </citation>
    <scope>NUCLEOTIDE SEQUENCE [LARGE SCALE GENOMIC DNA]</scope>
    <source>
        <strain evidence="1 2">M3</strain>
    </source>
</reference>
<organism evidence="1 2">
    <name type="scientific">Hymenobacter busanensis</name>
    <dbReference type="NCBI Taxonomy" id="2607656"/>
    <lineage>
        <taxon>Bacteria</taxon>
        <taxon>Pseudomonadati</taxon>
        <taxon>Bacteroidota</taxon>
        <taxon>Cytophagia</taxon>
        <taxon>Cytophagales</taxon>
        <taxon>Hymenobacteraceae</taxon>
        <taxon>Hymenobacter</taxon>
    </lineage>
</organism>
<dbReference type="Proteomes" id="UP000326380">
    <property type="component" value="Unassembled WGS sequence"/>
</dbReference>
<evidence type="ECO:0000313" key="2">
    <source>
        <dbReference type="Proteomes" id="UP000326380"/>
    </source>
</evidence>
<gene>
    <name evidence="1" type="ORF">F0P96_01500</name>
</gene>